<organism evidence="2 3">
    <name type="scientific">Paralvinella palmiformis</name>
    <dbReference type="NCBI Taxonomy" id="53620"/>
    <lineage>
        <taxon>Eukaryota</taxon>
        <taxon>Metazoa</taxon>
        <taxon>Spiralia</taxon>
        <taxon>Lophotrochozoa</taxon>
        <taxon>Annelida</taxon>
        <taxon>Polychaeta</taxon>
        <taxon>Sedentaria</taxon>
        <taxon>Canalipalpata</taxon>
        <taxon>Terebellida</taxon>
        <taxon>Terebelliformia</taxon>
        <taxon>Alvinellidae</taxon>
        <taxon>Paralvinella</taxon>
    </lineage>
</organism>
<proteinExistence type="predicted"/>
<dbReference type="PANTHER" id="PTHR47728">
    <property type="entry name" value="RAB GTPASE-ACTIVATING PROTEIN 1-LIKE"/>
    <property type="match status" value="1"/>
</dbReference>
<dbReference type="PANTHER" id="PTHR47728:SF1">
    <property type="entry name" value="RAB GTPASE ACTIVATING PROTEIN 1 LIKE"/>
    <property type="match status" value="1"/>
</dbReference>
<accession>A0AAD9JQW7</accession>
<protein>
    <submittedName>
        <fullName evidence="2">Uncharacterized protein</fullName>
    </submittedName>
</protein>
<evidence type="ECO:0000313" key="3">
    <source>
        <dbReference type="Proteomes" id="UP001208570"/>
    </source>
</evidence>
<comment type="caution">
    <text evidence="2">The sequence shown here is derived from an EMBL/GenBank/DDBJ whole genome shotgun (WGS) entry which is preliminary data.</text>
</comment>
<feature type="coiled-coil region" evidence="1">
    <location>
        <begin position="22"/>
        <end position="49"/>
    </location>
</feature>
<dbReference type="AlphaFoldDB" id="A0AAD9JQW7"/>
<reference evidence="2" key="1">
    <citation type="journal article" date="2023" name="Mol. Biol. Evol.">
        <title>Third-Generation Sequencing Reveals the Adaptive Role of the Epigenome in Three Deep-Sea Polychaetes.</title>
        <authorList>
            <person name="Perez M."/>
            <person name="Aroh O."/>
            <person name="Sun Y."/>
            <person name="Lan Y."/>
            <person name="Juniper S.K."/>
            <person name="Young C.R."/>
            <person name="Angers B."/>
            <person name="Qian P.Y."/>
        </authorList>
    </citation>
    <scope>NUCLEOTIDE SEQUENCE</scope>
    <source>
        <strain evidence="2">P08H-3</strain>
    </source>
</reference>
<name>A0AAD9JQW7_9ANNE</name>
<keyword evidence="3" id="KW-1185">Reference proteome</keyword>
<evidence type="ECO:0000256" key="1">
    <source>
        <dbReference type="SAM" id="Coils"/>
    </source>
</evidence>
<dbReference type="EMBL" id="JAODUP010000194">
    <property type="protein sequence ID" value="KAK2157266.1"/>
    <property type="molecule type" value="Genomic_DNA"/>
</dbReference>
<gene>
    <name evidence="2" type="ORF">LSH36_194g04053</name>
</gene>
<dbReference type="Proteomes" id="UP001208570">
    <property type="component" value="Unassembled WGS sequence"/>
</dbReference>
<sequence length="105" mass="12092">MPMAKFRKVEQIETEADLDPKLAEKDKVIRQLELELAQTKLALVESECKTQDLTHQLNAALMEIQESKNTWFHKTLTSIKEATNVTRKDPLKRDNSLGTLKDLKE</sequence>
<keyword evidence="1" id="KW-0175">Coiled coil</keyword>
<evidence type="ECO:0000313" key="2">
    <source>
        <dbReference type="EMBL" id="KAK2157266.1"/>
    </source>
</evidence>